<feature type="transmembrane region" description="Helical" evidence="1">
    <location>
        <begin position="160"/>
        <end position="180"/>
    </location>
</feature>
<dbReference type="AlphaFoldDB" id="A0A1A6C4F6"/>
<feature type="transmembrane region" description="Helical" evidence="1">
    <location>
        <begin position="64"/>
        <end position="85"/>
    </location>
</feature>
<dbReference type="EMBL" id="JQSG02000003">
    <property type="protein sequence ID" value="OBS09452.1"/>
    <property type="molecule type" value="Genomic_DNA"/>
</dbReference>
<sequence length="248" mass="25844">MSIDVLASIVLTAGAAIVLSGMAVGFGEDTRSRVRIAGWLGLWFVLVAAMAAGGWLTYPHGLGTPGLGVAVCLPVIVMAGMVYGMPSLRRALRHVPLSLLVALHGVRVLGVFFLILHAAGRLPAPFAPLAGWGDVLAGAAAVPLAWLVRRSERAARPLVWCWNGFGMLDLVLAVALGAVSAPGPLQLIDAAPGTSLMTGLPWLLVPAFLVPLLAALHLAVFYRLSTGEQTPPPRWREGGNPARTGHVG</sequence>
<feature type="transmembrane region" description="Helical" evidence="1">
    <location>
        <begin position="97"/>
        <end position="120"/>
    </location>
</feature>
<comment type="caution">
    <text evidence="2">The sequence shown here is derived from an EMBL/GenBank/DDBJ whole genome shotgun (WGS) entry which is preliminary data.</text>
</comment>
<organism evidence="2 3">
    <name type="scientific">Acidihalobacter prosperus</name>
    <dbReference type="NCBI Taxonomy" id="160660"/>
    <lineage>
        <taxon>Bacteria</taxon>
        <taxon>Pseudomonadati</taxon>
        <taxon>Pseudomonadota</taxon>
        <taxon>Gammaproteobacteria</taxon>
        <taxon>Chromatiales</taxon>
        <taxon>Ectothiorhodospiraceae</taxon>
        <taxon>Acidihalobacter</taxon>
    </lineage>
</organism>
<gene>
    <name evidence="2" type="ORF">Thpro_021780</name>
</gene>
<protein>
    <submittedName>
        <fullName evidence="2">Uncharacterized protein</fullName>
    </submittedName>
</protein>
<keyword evidence="1" id="KW-0812">Transmembrane</keyword>
<name>A0A1A6C4F6_9GAMM</name>
<keyword evidence="1" id="KW-0472">Membrane</keyword>
<accession>A0A1A6C4F6</accession>
<feature type="transmembrane region" description="Helical" evidence="1">
    <location>
        <begin position="6"/>
        <end position="27"/>
    </location>
</feature>
<evidence type="ECO:0000256" key="1">
    <source>
        <dbReference type="SAM" id="Phobius"/>
    </source>
</evidence>
<reference evidence="2 3" key="1">
    <citation type="journal article" date="2014" name="Genome Announc.">
        <title>Draft Genome Sequence of the Iron-Oxidizing, Acidophilic, and Halotolerant 'Thiobacillus prosperus' Type Strain DSM 5130.</title>
        <authorList>
            <person name="Ossandon F.J."/>
            <person name="Cardenas J.P."/>
            <person name="Corbett M."/>
            <person name="Quatrini R."/>
            <person name="Holmes D.S."/>
            <person name="Watkin E."/>
        </authorList>
    </citation>
    <scope>NUCLEOTIDE SEQUENCE [LARGE SCALE GENOMIC DNA]</scope>
    <source>
        <strain evidence="2 3">DSM 5130</strain>
    </source>
</reference>
<dbReference type="Proteomes" id="UP000029273">
    <property type="component" value="Unassembled WGS sequence"/>
</dbReference>
<feature type="transmembrane region" description="Helical" evidence="1">
    <location>
        <begin position="126"/>
        <end position="148"/>
    </location>
</feature>
<proteinExistence type="predicted"/>
<keyword evidence="3" id="KW-1185">Reference proteome</keyword>
<evidence type="ECO:0000313" key="3">
    <source>
        <dbReference type="Proteomes" id="UP000029273"/>
    </source>
</evidence>
<feature type="transmembrane region" description="Helical" evidence="1">
    <location>
        <begin position="39"/>
        <end position="58"/>
    </location>
</feature>
<dbReference type="RefSeq" id="WP_065089517.1">
    <property type="nucleotide sequence ID" value="NZ_JQSG02000003.1"/>
</dbReference>
<keyword evidence="1" id="KW-1133">Transmembrane helix</keyword>
<feature type="transmembrane region" description="Helical" evidence="1">
    <location>
        <begin position="200"/>
        <end position="224"/>
    </location>
</feature>
<evidence type="ECO:0000313" key="2">
    <source>
        <dbReference type="EMBL" id="OBS09452.1"/>
    </source>
</evidence>